<dbReference type="Proteomes" id="UP000243217">
    <property type="component" value="Unassembled WGS sequence"/>
</dbReference>
<organism evidence="2 3">
    <name type="scientific">Thraustotheca clavata</name>
    <dbReference type="NCBI Taxonomy" id="74557"/>
    <lineage>
        <taxon>Eukaryota</taxon>
        <taxon>Sar</taxon>
        <taxon>Stramenopiles</taxon>
        <taxon>Oomycota</taxon>
        <taxon>Saprolegniomycetes</taxon>
        <taxon>Saprolegniales</taxon>
        <taxon>Achlyaceae</taxon>
        <taxon>Thraustotheca</taxon>
    </lineage>
</organism>
<dbReference type="PANTHER" id="PTHR34144:SF7">
    <property type="entry name" value="EXPORT PROTEIN (CAP59), PUTATIVE (AFU_ORTHOLOGUE AFUA_7G05020)-RELATED"/>
    <property type="match status" value="1"/>
</dbReference>
<dbReference type="OrthoDB" id="262547at2759"/>
<evidence type="ECO:0000256" key="1">
    <source>
        <dbReference type="SAM" id="Phobius"/>
    </source>
</evidence>
<evidence type="ECO:0000313" key="2">
    <source>
        <dbReference type="EMBL" id="OQS02270.1"/>
    </source>
</evidence>
<dbReference type="InterPro" id="IPR021047">
    <property type="entry name" value="Mannosyltransferase_CMT1"/>
</dbReference>
<keyword evidence="3" id="KW-1185">Reference proteome</keyword>
<keyword evidence="1" id="KW-0812">Transmembrane</keyword>
<reference evidence="2 3" key="1">
    <citation type="journal article" date="2014" name="Genome Biol. Evol.">
        <title>The secreted proteins of Achlya hypogyna and Thraustotheca clavata identify the ancestral oomycete secretome and reveal gene acquisitions by horizontal gene transfer.</title>
        <authorList>
            <person name="Misner I."/>
            <person name="Blouin N."/>
            <person name="Leonard G."/>
            <person name="Richards T.A."/>
            <person name="Lane C.E."/>
        </authorList>
    </citation>
    <scope>NUCLEOTIDE SEQUENCE [LARGE SCALE GENOMIC DNA]</scope>
    <source>
        <strain evidence="2 3">ATCC 34112</strain>
    </source>
</reference>
<protein>
    <submittedName>
        <fullName evidence="2">Capsular associated protein</fullName>
    </submittedName>
</protein>
<dbReference type="Pfam" id="PF11735">
    <property type="entry name" value="CAP59_mtransfer"/>
    <property type="match status" value="1"/>
</dbReference>
<dbReference type="EMBL" id="JNBS01001166">
    <property type="protein sequence ID" value="OQS02270.1"/>
    <property type="molecule type" value="Genomic_DNA"/>
</dbReference>
<dbReference type="AlphaFoldDB" id="A0A1V9ZWV6"/>
<gene>
    <name evidence="2" type="ORF">THRCLA_05343</name>
</gene>
<accession>A0A1V9ZWV6</accession>
<name>A0A1V9ZWV6_9STRA</name>
<keyword evidence="1" id="KW-1133">Transmembrane helix</keyword>
<feature type="transmembrane region" description="Helical" evidence="1">
    <location>
        <begin position="33"/>
        <end position="53"/>
    </location>
</feature>
<keyword evidence="1" id="KW-0472">Membrane</keyword>
<dbReference type="PANTHER" id="PTHR34144">
    <property type="entry name" value="CHROMOSOME 8, WHOLE GENOME SHOTGUN SEQUENCE"/>
    <property type="match status" value="1"/>
</dbReference>
<proteinExistence type="predicted"/>
<dbReference type="STRING" id="74557.A0A1V9ZWV6"/>
<evidence type="ECO:0000313" key="3">
    <source>
        <dbReference type="Proteomes" id="UP000243217"/>
    </source>
</evidence>
<sequence>MSFRGDVQGSMLPTFAQCSVPIRPPRLNFIRRYAWVWVMCFCFFVFCTMESHVPGPPEAIVKYHLQGRKIMIAANYYNNADILPTHIDEMFVLIKALQKAGATPYISVYENGSKDNTPNQLKTWKHTLDLIGVGSTIFIDSAPSWNDVYEELEAKTSESSASAIEDEISFRIRFMADIRNKALAPLDGSFDDILFFNDVIFKAEDILRLLLTSDMQYDVVCSMDFNRITLYDTWVARDVNAERMSSLYPYSADFATAKLISEGRPFLVSSCWNGVVAMKAAPFVKHSIQFRTWRQQEPRILGRPGALLDVVYDSDCPASECLLIFEDLFRVGYNRFYMHPTVHVTYSSLDWVLHSIFGGMLNKLSLWVFTLHSHGRIPPGHRIPQCGLARDVSFQTWFQLIILCIIAFRALRWIRRGKLAIE</sequence>
<comment type="caution">
    <text evidence="2">The sequence shown here is derived from an EMBL/GenBank/DDBJ whole genome shotgun (WGS) entry which is preliminary data.</text>
</comment>